<evidence type="ECO:0000313" key="2">
    <source>
        <dbReference type="Proteomes" id="UP000824469"/>
    </source>
</evidence>
<dbReference type="AlphaFoldDB" id="A0AA38GXN0"/>
<feature type="non-terminal residue" evidence="1">
    <location>
        <position position="65"/>
    </location>
</feature>
<keyword evidence="2" id="KW-1185">Reference proteome</keyword>
<feature type="non-terminal residue" evidence="1">
    <location>
        <position position="1"/>
    </location>
</feature>
<reference evidence="1 2" key="1">
    <citation type="journal article" date="2021" name="Nat. Plants">
        <title>The Taxus genome provides insights into paclitaxel biosynthesis.</title>
        <authorList>
            <person name="Xiong X."/>
            <person name="Gou J."/>
            <person name="Liao Q."/>
            <person name="Li Y."/>
            <person name="Zhou Q."/>
            <person name="Bi G."/>
            <person name="Li C."/>
            <person name="Du R."/>
            <person name="Wang X."/>
            <person name="Sun T."/>
            <person name="Guo L."/>
            <person name="Liang H."/>
            <person name="Lu P."/>
            <person name="Wu Y."/>
            <person name="Zhang Z."/>
            <person name="Ro D.K."/>
            <person name="Shang Y."/>
            <person name="Huang S."/>
            <person name="Yan J."/>
        </authorList>
    </citation>
    <scope>NUCLEOTIDE SEQUENCE [LARGE SCALE GENOMIC DNA]</scope>
    <source>
        <strain evidence="1">Ta-2019</strain>
    </source>
</reference>
<evidence type="ECO:0000313" key="1">
    <source>
        <dbReference type="EMBL" id="KAH9330749.1"/>
    </source>
</evidence>
<comment type="caution">
    <text evidence="1">The sequence shown here is derived from an EMBL/GenBank/DDBJ whole genome shotgun (WGS) entry which is preliminary data.</text>
</comment>
<dbReference type="Proteomes" id="UP000824469">
    <property type="component" value="Unassembled WGS sequence"/>
</dbReference>
<organism evidence="1 2">
    <name type="scientific">Taxus chinensis</name>
    <name type="common">Chinese yew</name>
    <name type="synonym">Taxus wallichiana var. chinensis</name>
    <dbReference type="NCBI Taxonomy" id="29808"/>
    <lineage>
        <taxon>Eukaryota</taxon>
        <taxon>Viridiplantae</taxon>
        <taxon>Streptophyta</taxon>
        <taxon>Embryophyta</taxon>
        <taxon>Tracheophyta</taxon>
        <taxon>Spermatophyta</taxon>
        <taxon>Pinopsida</taxon>
        <taxon>Pinidae</taxon>
        <taxon>Conifers II</taxon>
        <taxon>Cupressales</taxon>
        <taxon>Taxaceae</taxon>
        <taxon>Taxus</taxon>
    </lineage>
</organism>
<protein>
    <submittedName>
        <fullName evidence="1">Uncharacterized protein</fullName>
    </submittedName>
</protein>
<accession>A0AA38GXN0</accession>
<proteinExistence type="predicted"/>
<name>A0AA38GXN0_TAXCH</name>
<dbReference type="EMBL" id="JAHRHJ020000001">
    <property type="protein sequence ID" value="KAH9330749.1"/>
    <property type="molecule type" value="Genomic_DNA"/>
</dbReference>
<sequence length="65" mass="7294">VSHLTFRILLINTGAIANFLSFKNCHGLLWPPFGVIFGMQVQMKFPTRVLGARRYFSLGLIVVSV</sequence>
<gene>
    <name evidence="1" type="ORF">KI387_002857</name>
</gene>